<feature type="signal peptide" evidence="2">
    <location>
        <begin position="1"/>
        <end position="29"/>
    </location>
</feature>
<name>A0A2T2ZRR6_9PEZI</name>
<organism evidence="3 4">
    <name type="scientific">Coniella lustricola</name>
    <dbReference type="NCBI Taxonomy" id="2025994"/>
    <lineage>
        <taxon>Eukaryota</taxon>
        <taxon>Fungi</taxon>
        <taxon>Dikarya</taxon>
        <taxon>Ascomycota</taxon>
        <taxon>Pezizomycotina</taxon>
        <taxon>Sordariomycetes</taxon>
        <taxon>Sordariomycetidae</taxon>
        <taxon>Diaporthales</taxon>
        <taxon>Schizoparmaceae</taxon>
        <taxon>Coniella</taxon>
    </lineage>
</organism>
<feature type="region of interest" description="Disordered" evidence="1">
    <location>
        <begin position="48"/>
        <end position="70"/>
    </location>
</feature>
<dbReference type="AlphaFoldDB" id="A0A2T2ZRR6"/>
<keyword evidence="4" id="KW-1185">Reference proteome</keyword>
<evidence type="ECO:0000313" key="3">
    <source>
        <dbReference type="EMBL" id="PSR73955.1"/>
    </source>
</evidence>
<dbReference type="InParanoid" id="A0A2T2ZRR6"/>
<feature type="chain" id="PRO_5015548122" evidence="2">
    <location>
        <begin position="30"/>
        <end position="70"/>
    </location>
</feature>
<sequence>MTEKRLPWAPPRLVTCGLALGLALGLAAADSPGMMHFAKWHWAAPSVTTDRSLEPSLPKPKARRKQRTSP</sequence>
<reference evidence="3 4" key="1">
    <citation type="journal article" date="2018" name="Mycol. Prog.">
        <title>Coniella lustricola, a new species from submerged detritus.</title>
        <authorList>
            <person name="Raudabaugh D.B."/>
            <person name="Iturriaga T."/>
            <person name="Carver A."/>
            <person name="Mondo S."/>
            <person name="Pangilinan J."/>
            <person name="Lipzen A."/>
            <person name="He G."/>
            <person name="Amirebrahimi M."/>
            <person name="Grigoriev I.V."/>
            <person name="Miller A.N."/>
        </authorList>
    </citation>
    <scope>NUCLEOTIDE SEQUENCE [LARGE SCALE GENOMIC DNA]</scope>
    <source>
        <strain evidence="3 4">B22-T-1</strain>
    </source>
</reference>
<evidence type="ECO:0000256" key="2">
    <source>
        <dbReference type="SAM" id="SignalP"/>
    </source>
</evidence>
<evidence type="ECO:0000256" key="1">
    <source>
        <dbReference type="SAM" id="MobiDB-lite"/>
    </source>
</evidence>
<protein>
    <submittedName>
        <fullName evidence="3">Uncharacterized protein</fullName>
    </submittedName>
</protein>
<proteinExistence type="predicted"/>
<feature type="compositionally biased region" description="Basic residues" evidence="1">
    <location>
        <begin position="60"/>
        <end position="70"/>
    </location>
</feature>
<dbReference type="EMBL" id="KZ678935">
    <property type="protein sequence ID" value="PSR73955.1"/>
    <property type="molecule type" value="Genomic_DNA"/>
</dbReference>
<gene>
    <name evidence="3" type="ORF">BD289DRAFT_448901</name>
</gene>
<evidence type="ECO:0000313" key="4">
    <source>
        <dbReference type="Proteomes" id="UP000241462"/>
    </source>
</evidence>
<dbReference type="Proteomes" id="UP000241462">
    <property type="component" value="Unassembled WGS sequence"/>
</dbReference>
<keyword evidence="2" id="KW-0732">Signal</keyword>
<accession>A0A2T2ZRR6</accession>